<name>A0A5C7BJ20_9FLAO</name>
<protein>
    <submittedName>
        <fullName evidence="1">Uncharacterized protein</fullName>
    </submittedName>
</protein>
<evidence type="ECO:0000313" key="2">
    <source>
        <dbReference type="Proteomes" id="UP000321938"/>
    </source>
</evidence>
<keyword evidence="2" id="KW-1185">Reference proteome</keyword>
<dbReference type="STRING" id="1123037.GCA_000425305_00529"/>
<dbReference type="AlphaFoldDB" id="A0A5C7BJ20"/>
<dbReference type="PROSITE" id="PS51257">
    <property type="entry name" value="PROKAR_LIPOPROTEIN"/>
    <property type="match status" value="1"/>
</dbReference>
<dbReference type="EMBL" id="VOSB01000002">
    <property type="protein sequence ID" value="TXE19971.1"/>
    <property type="molecule type" value="Genomic_DNA"/>
</dbReference>
<gene>
    <name evidence="1" type="ORF">ES692_01555</name>
</gene>
<comment type="caution">
    <text evidence="1">The sequence shown here is derived from an EMBL/GenBank/DDBJ whole genome shotgun (WGS) entry which is preliminary data.</text>
</comment>
<proteinExistence type="predicted"/>
<dbReference type="RefSeq" id="WP_028873433.1">
    <property type="nucleotide sequence ID" value="NZ_VOSB01000002.1"/>
</dbReference>
<accession>A0A5C7BJ20</accession>
<dbReference type="Proteomes" id="UP000321938">
    <property type="component" value="Unassembled WGS sequence"/>
</dbReference>
<sequence length="142" mass="16283">MNPTISKCMLSALLLSSLYSCDRSSCETDNPVFLNNGVLSKVYQREVVHQIEIVGEDNLRFWLSDYVEKDQKHYLVFYVQNDNLCAQAVMHIDHEDKTFSEIVNTKGKGRFNAEFKGVSFDVSQDDNDNLLIRYTGCESIID</sequence>
<evidence type="ECO:0000313" key="1">
    <source>
        <dbReference type="EMBL" id="TXE19971.1"/>
    </source>
</evidence>
<organism evidence="1 2">
    <name type="scientific">Psychroserpens burtonensis</name>
    <dbReference type="NCBI Taxonomy" id="49278"/>
    <lineage>
        <taxon>Bacteria</taxon>
        <taxon>Pseudomonadati</taxon>
        <taxon>Bacteroidota</taxon>
        <taxon>Flavobacteriia</taxon>
        <taxon>Flavobacteriales</taxon>
        <taxon>Flavobacteriaceae</taxon>
        <taxon>Psychroserpens</taxon>
    </lineage>
</organism>
<reference evidence="1 2" key="1">
    <citation type="submission" date="2019-08" db="EMBL/GenBank/DDBJ databases">
        <title>Genome of Psychroserpens burtonensis ACAM 167.</title>
        <authorList>
            <person name="Bowman J.P."/>
        </authorList>
    </citation>
    <scope>NUCLEOTIDE SEQUENCE [LARGE SCALE GENOMIC DNA]</scope>
    <source>
        <strain evidence="1 2">ACAM 167</strain>
    </source>
</reference>
<dbReference type="OrthoDB" id="799144at2"/>